<dbReference type="Proteomes" id="UP001139410">
    <property type="component" value="Unassembled WGS sequence"/>
</dbReference>
<evidence type="ECO:0000313" key="4">
    <source>
        <dbReference type="EMBL" id="MCF2513562.1"/>
    </source>
</evidence>
<evidence type="ECO:0000256" key="1">
    <source>
        <dbReference type="ARBA" id="ARBA00005369"/>
    </source>
</evidence>
<protein>
    <recommendedName>
        <fullName evidence="2">Protein-L-isoaspartate O-methyltransferase</fullName>
    </recommendedName>
    <alternativeName>
        <fullName evidence="3">Protein L-isoaspartyl methyltransferase</fullName>
    </alternativeName>
</protein>
<dbReference type="Pfam" id="PF01135">
    <property type="entry name" value="PCMT"/>
    <property type="match status" value="1"/>
</dbReference>
<dbReference type="GO" id="GO:0004719">
    <property type="term" value="F:protein-L-isoaspartate (D-aspartate) O-methyltransferase activity"/>
    <property type="evidence" value="ECO:0007669"/>
    <property type="project" value="InterPro"/>
</dbReference>
<proteinExistence type="inferred from homology"/>
<dbReference type="InterPro" id="IPR029063">
    <property type="entry name" value="SAM-dependent_MTases_sf"/>
</dbReference>
<dbReference type="AlphaFoldDB" id="A0A9X1TX75"/>
<comment type="similarity">
    <text evidence="1">Belongs to the methyltransferase superfamily. L-isoaspartyl/D-aspartyl protein methyltransferase family.</text>
</comment>
<dbReference type="EMBL" id="JAKFGM010000001">
    <property type="protein sequence ID" value="MCF2513562.1"/>
    <property type="molecule type" value="Genomic_DNA"/>
</dbReference>
<reference evidence="4" key="1">
    <citation type="submission" date="2022-01" db="EMBL/GenBank/DDBJ databases">
        <authorList>
            <person name="Jo J.-H."/>
            <person name="Im W.-T."/>
        </authorList>
    </citation>
    <scope>NUCLEOTIDE SEQUENCE</scope>
    <source>
        <strain evidence="4">G124</strain>
    </source>
</reference>
<dbReference type="Gene3D" id="3.40.50.150">
    <property type="entry name" value="Vaccinia Virus protein VP39"/>
    <property type="match status" value="1"/>
</dbReference>
<evidence type="ECO:0000256" key="2">
    <source>
        <dbReference type="ARBA" id="ARBA00013346"/>
    </source>
</evidence>
<keyword evidence="5" id="KW-1185">Reference proteome</keyword>
<name>A0A9X1TX75_9SPHN</name>
<dbReference type="CDD" id="cd02440">
    <property type="entry name" value="AdoMet_MTases"/>
    <property type="match status" value="1"/>
</dbReference>
<gene>
    <name evidence="4" type="ORF">LVY65_00555</name>
</gene>
<sequence>MANEDLMQDFSLARRTMVDNQLRPEGVTDRDVLAAMGSVPRENYVPEGARALAYFDRPLKIADGRTMTPPAALGRLLSELAPKPGKRALVVGSGTGYSAAVLKAVGLDVVALESDNALVAAANEAGVETVHGDLAMGWAKRAPYDLVLFDGAVEEIPAALVKQIREGGSVGGAISDRGVTRLFVGRVSGGALGLRTLTDADVDPLPGFERPRAFIF</sequence>
<accession>A0A9X1TX75</accession>
<organism evidence="4 5">
    <name type="scientific">Sphingomonas cremea</name>
    <dbReference type="NCBI Taxonomy" id="2904799"/>
    <lineage>
        <taxon>Bacteria</taxon>
        <taxon>Pseudomonadati</taxon>
        <taxon>Pseudomonadota</taxon>
        <taxon>Alphaproteobacteria</taxon>
        <taxon>Sphingomonadales</taxon>
        <taxon>Sphingomonadaceae</taxon>
        <taxon>Sphingomonas</taxon>
    </lineage>
</organism>
<dbReference type="PANTHER" id="PTHR11579:SF18">
    <property type="entry name" value="PROTEIN-L-ISOASPARTATE O-METHYLTRANSFERASE"/>
    <property type="match status" value="1"/>
</dbReference>
<dbReference type="PANTHER" id="PTHR11579">
    <property type="entry name" value="PROTEIN-L-ISOASPARTATE O-METHYLTRANSFERASE"/>
    <property type="match status" value="1"/>
</dbReference>
<dbReference type="GO" id="GO:0005737">
    <property type="term" value="C:cytoplasm"/>
    <property type="evidence" value="ECO:0007669"/>
    <property type="project" value="TreeGrafter"/>
</dbReference>
<evidence type="ECO:0000256" key="3">
    <source>
        <dbReference type="ARBA" id="ARBA00030757"/>
    </source>
</evidence>
<comment type="caution">
    <text evidence="4">The sequence shown here is derived from an EMBL/GenBank/DDBJ whole genome shotgun (WGS) entry which is preliminary data.</text>
</comment>
<dbReference type="SUPFAM" id="SSF53335">
    <property type="entry name" value="S-adenosyl-L-methionine-dependent methyltransferases"/>
    <property type="match status" value="1"/>
</dbReference>
<dbReference type="InterPro" id="IPR000682">
    <property type="entry name" value="PCMT"/>
</dbReference>
<evidence type="ECO:0000313" key="5">
    <source>
        <dbReference type="Proteomes" id="UP001139410"/>
    </source>
</evidence>
<dbReference type="RefSeq" id="WP_235066070.1">
    <property type="nucleotide sequence ID" value="NZ_JAKFGM010000001.1"/>
</dbReference>